<feature type="chain" id="PRO_5042097048" evidence="1">
    <location>
        <begin position="21"/>
        <end position="52"/>
    </location>
</feature>
<organism evidence="2 3">
    <name type="scientific">Acropora cervicornis</name>
    <name type="common">Staghorn coral</name>
    <dbReference type="NCBI Taxonomy" id="6130"/>
    <lineage>
        <taxon>Eukaryota</taxon>
        <taxon>Metazoa</taxon>
        <taxon>Cnidaria</taxon>
        <taxon>Anthozoa</taxon>
        <taxon>Hexacorallia</taxon>
        <taxon>Scleractinia</taxon>
        <taxon>Astrocoeniina</taxon>
        <taxon>Acroporidae</taxon>
        <taxon>Acropora</taxon>
    </lineage>
</organism>
<name>A0AAD9V7S7_ACRCE</name>
<keyword evidence="3" id="KW-1185">Reference proteome</keyword>
<evidence type="ECO:0000313" key="2">
    <source>
        <dbReference type="EMBL" id="KAK2564481.1"/>
    </source>
</evidence>
<sequence length="52" mass="6155">MMRSWLTGALLLLRIYFFNMQSSIYHPASVARKIKQIRSKENQGDCQFTDLF</sequence>
<proteinExistence type="predicted"/>
<protein>
    <submittedName>
        <fullName evidence="2">Uncharacterized protein</fullName>
    </submittedName>
</protein>
<accession>A0AAD9V7S7</accession>
<keyword evidence="1" id="KW-0732">Signal</keyword>
<reference evidence="2" key="1">
    <citation type="journal article" date="2023" name="G3 (Bethesda)">
        <title>Whole genome assembly and annotation of the endangered Caribbean coral Acropora cervicornis.</title>
        <authorList>
            <person name="Selwyn J.D."/>
            <person name="Vollmer S.V."/>
        </authorList>
    </citation>
    <scope>NUCLEOTIDE SEQUENCE</scope>
    <source>
        <strain evidence="2">K2</strain>
    </source>
</reference>
<dbReference type="EMBL" id="JARQWQ010000022">
    <property type="protein sequence ID" value="KAK2564481.1"/>
    <property type="molecule type" value="Genomic_DNA"/>
</dbReference>
<evidence type="ECO:0000313" key="3">
    <source>
        <dbReference type="Proteomes" id="UP001249851"/>
    </source>
</evidence>
<reference evidence="2" key="2">
    <citation type="journal article" date="2023" name="Science">
        <title>Genomic signatures of disease resistance in endangered staghorn corals.</title>
        <authorList>
            <person name="Vollmer S.V."/>
            <person name="Selwyn J.D."/>
            <person name="Despard B.A."/>
            <person name="Roesel C.L."/>
        </authorList>
    </citation>
    <scope>NUCLEOTIDE SEQUENCE</scope>
    <source>
        <strain evidence="2">K2</strain>
    </source>
</reference>
<dbReference type="AlphaFoldDB" id="A0AAD9V7S7"/>
<evidence type="ECO:0000256" key="1">
    <source>
        <dbReference type="SAM" id="SignalP"/>
    </source>
</evidence>
<gene>
    <name evidence="2" type="ORF">P5673_011923</name>
</gene>
<comment type="caution">
    <text evidence="2">The sequence shown here is derived from an EMBL/GenBank/DDBJ whole genome shotgun (WGS) entry which is preliminary data.</text>
</comment>
<dbReference type="Proteomes" id="UP001249851">
    <property type="component" value="Unassembled WGS sequence"/>
</dbReference>
<feature type="signal peptide" evidence="1">
    <location>
        <begin position="1"/>
        <end position="20"/>
    </location>
</feature>